<evidence type="ECO:0000256" key="2">
    <source>
        <dbReference type="SAM" id="SignalP"/>
    </source>
</evidence>
<name>A0AAJ6HZA6_9ACTN</name>
<feature type="region of interest" description="Disordered" evidence="1">
    <location>
        <begin position="25"/>
        <end position="68"/>
    </location>
</feature>
<dbReference type="RefSeq" id="WP_306273310.1">
    <property type="nucleotide sequence ID" value="NZ_CP130472.1"/>
</dbReference>
<dbReference type="PROSITE" id="PS51257">
    <property type="entry name" value="PROKAR_LIPOPROTEIN"/>
    <property type="match status" value="1"/>
</dbReference>
<organism evidence="3 4">
    <name type="scientific">Micromonospora profundi</name>
    <dbReference type="NCBI Taxonomy" id="1420889"/>
    <lineage>
        <taxon>Bacteria</taxon>
        <taxon>Bacillati</taxon>
        <taxon>Actinomycetota</taxon>
        <taxon>Actinomycetes</taxon>
        <taxon>Micromonosporales</taxon>
        <taxon>Micromonosporaceae</taxon>
        <taxon>Micromonospora</taxon>
    </lineage>
</organism>
<sequence length="185" mass="18738">MRPASTAGATIALLAAFLVGCTSTDQADTPQAQPSATADGTSATAAPPPAVPATPAPAPTASGTTDSSTARVLLFRSGGFAGRGDQVTVEPDGRWTAVDRAGSRRTGQLAPADLGRLRGLAADPRLTTEARQGTSTTSCADAFSYRLTVGTIETGYVDCPADPAPPPATRALVELLLRATDTQTR</sequence>
<feature type="signal peptide" evidence="2">
    <location>
        <begin position="1"/>
        <end position="27"/>
    </location>
</feature>
<feature type="compositionally biased region" description="Low complexity" evidence="1">
    <location>
        <begin position="34"/>
        <end position="45"/>
    </location>
</feature>
<feature type="compositionally biased region" description="Pro residues" evidence="1">
    <location>
        <begin position="46"/>
        <end position="58"/>
    </location>
</feature>
<evidence type="ECO:0000313" key="4">
    <source>
        <dbReference type="Proteomes" id="UP001235874"/>
    </source>
</evidence>
<keyword evidence="2" id="KW-0732">Signal</keyword>
<accession>A0AAJ6HZA6</accession>
<feature type="chain" id="PRO_5042579219" description="Secreted protein" evidence="2">
    <location>
        <begin position="28"/>
        <end position="185"/>
    </location>
</feature>
<keyword evidence="4" id="KW-1185">Reference proteome</keyword>
<feature type="compositionally biased region" description="Low complexity" evidence="1">
    <location>
        <begin position="59"/>
        <end position="68"/>
    </location>
</feature>
<evidence type="ECO:0000256" key="1">
    <source>
        <dbReference type="SAM" id="MobiDB-lite"/>
    </source>
</evidence>
<reference evidence="3 4" key="1">
    <citation type="submission" date="2023-07" db="EMBL/GenBank/DDBJ databases">
        <title>Micromonospora profundi TRM 95458 converts glycerol to a new osmotic compound.</title>
        <authorList>
            <person name="Lu D."/>
        </authorList>
    </citation>
    <scope>NUCLEOTIDE SEQUENCE [LARGE SCALE GENOMIC DNA]</scope>
    <source>
        <strain evidence="3 4">TRM95458</strain>
    </source>
</reference>
<proteinExistence type="predicted"/>
<dbReference type="KEGG" id="mprn:Q3V37_09010"/>
<dbReference type="Proteomes" id="UP001235874">
    <property type="component" value="Chromosome"/>
</dbReference>
<evidence type="ECO:0008006" key="5">
    <source>
        <dbReference type="Google" id="ProtNLM"/>
    </source>
</evidence>
<evidence type="ECO:0000313" key="3">
    <source>
        <dbReference type="EMBL" id="WLS47348.1"/>
    </source>
</evidence>
<dbReference type="AlphaFoldDB" id="A0AAJ6HZA6"/>
<dbReference type="EMBL" id="CP130472">
    <property type="protein sequence ID" value="WLS47348.1"/>
    <property type="molecule type" value="Genomic_DNA"/>
</dbReference>
<protein>
    <recommendedName>
        <fullName evidence="5">Secreted protein</fullName>
    </recommendedName>
</protein>
<gene>
    <name evidence="3" type="ORF">Q3V37_09010</name>
</gene>